<dbReference type="GO" id="GO:0016020">
    <property type="term" value="C:membrane"/>
    <property type="evidence" value="ECO:0007669"/>
    <property type="project" value="UniProtKB-SubCell"/>
</dbReference>
<accession>A0A941F1W8</accession>
<dbReference type="GO" id="GO:0012505">
    <property type="term" value="C:endomembrane system"/>
    <property type="evidence" value="ECO:0007669"/>
    <property type="project" value="UniProtKB-SubCell"/>
</dbReference>
<dbReference type="EMBL" id="JAGSOG010000786">
    <property type="protein sequence ID" value="MBR7839929.1"/>
    <property type="molecule type" value="Genomic_DNA"/>
</dbReference>
<keyword evidence="2 5" id="KW-0812">Transmembrane</keyword>
<keyword evidence="3 6" id="KW-1133">Transmembrane helix</keyword>
<evidence type="ECO:0000256" key="6">
    <source>
        <dbReference type="SAM" id="Phobius"/>
    </source>
</evidence>
<feature type="transmembrane region" description="Helical" evidence="6">
    <location>
        <begin position="25"/>
        <end position="47"/>
    </location>
</feature>
<evidence type="ECO:0000256" key="4">
    <source>
        <dbReference type="ARBA" id="ARBA00023136"/>
    </source>
</evidence>
<organism evidence="8 9">
    <name type="scientific">Actinospica durhamensis</name>
    <dbReference type="NCBI Taxonomy" id="1508375"/>
    <lineage>
        <taxon>Bacteria</taxon>
        <taxon>Bacillati</taxon>
        <taxon>Actinomycetota</taxon>
        <taxon>Actinomycetes</taxon>
        <taxon>Catenulisporales</taxon>
        <taxon>Actinospicaceae</taxon>
        <taxon>Actinospica</taxon>
    </lineage>
</organism>
<evidence type="ECO:0000256" key="3">
    <source>
        <dbReference type="ARBA" id="ARBA00022989"/>
    </source>
</evidence>
<dbReference type="Pfam" id="PF00361">
    <property type="entry name" value="Proton_antipo_M"/>
    <property type="match status" value="1"/>
</dbReference>
<feature type="transmembrane region" description="Helical" evidence="6">
    <location>
        <begin position="103"/>
        <end position="125"/>
    </location>
</feature>
<comment type="caution">
    <text evidence="8">The sequence shown here is derived from an EMBL/GenBank/DDBJ whole genome shotgun (WGS) entry which is preliminary data.</text>
</comment>
<feature type="domain" description="NADH:quinone oxidoreductase/Mrp antiporter transmembrane" evidence="7">
    <location>
        <begin position="2"/>
        <end position="137"/>
    </location>
</feature>
<feature type="non-terminal residue" evidence="8">
    <location>
        <position position="1"/>
    </location>
</feature>
<dbReference type="AlphaFoldDB" id="A0A941F1W8"/>
<gene>
    <name evidence="8" type="ORF">KDL01_42240</name>
</gene>
<reference evidence="8" key="1">
    <citation type="submission" date="2021-04" db="EMBL/GenBank/DDBJ databases">
        <title>Genome based classification of Actinospica acidithermotolerans sp. nov., an actinobacterium isolated from an Indonesian hot spring.</title>
        <authorList>
            <person name="Kusuma A.B."/>
            <person name="Putra K.E."/>
            <person name="Nafisah S."/>
            <person name="Loh J."/>
            <person name="Nouioui I."/>
            <person name="Goodfellow M."/>
        </authorList>
    </citation>
    <scope>NUCLEOTIDE SEQUENCE</scope>
    <source>
        <strain evidence="8">CSCA 57</strain>
    </source>
</reference>
<protein>
    <submittedName>
        <fullName evidence="8">NADH-quinone oxidoreductase subunit N</fullName>
    </submittedName>
</protein>
<proteinExistence type="predicted"/>
<comment type="subcellular location">
    <subcellularLocation>
        <location evidence="1">Endomembrane system</location>
        <topology evidence="1">Multi-pass membrane protein</topology>
    </subcellularLocation>
    <subcellularLocation>
        <location evidence="5">Membrane</location>
        <topology evidence="5">Multi-pass membrane protein</topology>
    </subcellularLocation>
</comment>
<dbReference type="Proteomes" id="UP000675781">
    <property type="component" value="Unassembled WGS sequence"/>
</dbReference>
<evidence type="ECO:0000256" key="1">
    <source>
        <dbReference type="ARBA" id="ARBA00004127"/>
    </source>
</evidence>
<dbReference type="PANTHER" id="PTHR22773">
    <property type="entry name" value="NADH DEHYDROGENASE"/>
    <property type="match status" value="1"/>
</dbReference>
<feature type="transmembrane region" description="Helical" evidence="6">
    <location>
        <begin position="68"/>
        <end position="91"/>
    </location>
</feature>
<evidence type="ECO:0000313" key="9">
    <source>
        <dbReference type="Proteomes" id="UP000675781"/>
    </source>
</evidence>
<feature type="non-terminal residue" evidence="8">
    <location>
        <position position="141"/>
    </location>
</feature>
<name>A0A941F1W8_9ACTN</name>
<sequence>LSLASYTLVALRRRSNVSSESAMKYFILGALASGLLLYGMSMLYGATGSLELGKVFDAIKNGEINKTILVFGVVFIVAGLGFKLGVAPFHMWVPDVYQGSPTAVTLLIAGAPKVAAFAMTLRILVEGLLPLAFDWQNMLIV</sequence>
<evidence type="ECO:0000256" key="2">
    <source>
        <dbReference type="ARBA" id="ARBA00022692"/>
    </source>
</evidence>
<keyword evidence="4 6" id="KW-0472">Membrane</keyword>
<evidence type="ECO:0000313" key="8">
    <source>
        <dbReference type="EMBL" id="MBR7839929.1"/>
    </source>
</evidence>
<evidence type="ECO:0000259" key="7">
    <source>
        <dbReference type="Pfam" id="PF00361"/>
    </source>
</evidence>
<evidence type="ECO:0000256" key="5">
    <source>
        <dbReference type="RuleBase" id="RU000320"/>
    </source>
</evidence>
<dbReference type="InterPro" id="IPR001750">
    <property type="entry name" value="ND/Mrp_TM"/>
</dbReference>
<keyword evidence="9" id="KW-1185">Reference proteome</keyword>